<name>A0ABU4AV32_9NOCA</name>
<keyword evidence="3" id="KW-1185">Reference proteome</keyword>
<keyword evidence="1" id="KW-0472">Membrane</keyword>
<feature type="transmembrane region" description="Helical" evidence="1">
    <location>
        <begin position="161"/>
        <end position="181"/>
    </location>
</feature>
<reference evidence="2 3" key="1">
    <citation type="submission" date="2023-10" db="EMBL/GenBank/DDBJ databases">
        <title>Development of a sustainable strategy for remediation of hydrocarbon-contaminated territories based on the waste exchange concept.</title>
        <authorList>
            <person name="Krivoruchko A."/>
        </authorList>
    </citation>
    <scope>NUCLEOTIDE SEQUENCE [LARGE SCALE GENOMIC DNA]</scope>
    <source>
        <strain evidence="2 3">IEGM 1322</strain>
    </source>
</reference>
<comment type="caution">
    <text evidence="2">The sequence shown here is derived from an EMBL/GenBank/DDBJ whole genome shotgun (WGS) entry which is preliminary data.</text>
</comment>
<sequence>MNTAARRLLPTVTVLVGAFAAVLALTTPVPRNFAFVAGGDRLDILLDSSASAWSLGAIVAVVTAVFATRKQSALTVAAVGVAALSVLLSVPIPAELQLRAIAAGLILGGAAAVTALSRILQHALLFGAIAGVAASSVLQNVPSRYVDYACSAFQQTPQTPVLLALVVFAALLAVSSWAKVFQEVSPVQSRGRVLAVGIVIPLVGLVLYWLFERSVNSLGPGGAMQNRWFLGLAVIPLLVGAAFVLPAVTGAILLAALAFLSAPTVGSLTWGTALVFVAMLVLGGVVGHRRPSPMVGFVVLAVVAATGVFTGPPLDTVNIVATLVVLPLGVGVAYASLLPTTAPVAVMSVTTPIVVSVPVVAEFGWTAYSPLVELEPTFSPSTWVWMSTGISVVSVLVAGAALVVLRRRE</sequence>
<evidence type="ECO:0000313" key="3">
    <source>
        <dbReference type="Proteomes" id="UP001185899"/>
    </source>
</evidence>
<evidence type="ECO:0000313" key="2">
    <source>
        <dbReference type="EMBL" id="MDV6230092.1"/>
    </source>
</evidence>
<dbReference type="RefSeq" id="WP_317547660.1">
    <property type="nucleotide sequence ID" value="NZ_JAWLKE010000002.1"/>
</dbReference>
<feature type="transmembrane region" description="Helical" evidence="1">
    <location>
        <begin position="74"/>
        <end position="92"/>
    </location>
</feature>
<evidence type="ECO:0000256" key="1">
    <source>
        <dbReference type="SAM" id="Phobius"/>
    </source>
</evidence>
<feature type="transmembrane region" description="Helical" evidence="1">
    <location>
        <begin position="193"/>
        <end position="211"/>
    </location>
</feature>
<feature type="transmembrane region" description="Helical" evidence="1">
    <location>
        <begin position="231"/>
        <end position="260"/>
    </location>
</feature>
<keyword evidence="1" id="KW-0812">Transmembrane</keyword>
<feature type="transmembrane region" description="Helical" evidence="1">
    <location>
        <begin position="123"/>
        <end position="141"/>
    </location>
</feature>
<feature type="transmembrane region" description="Helical" evidence="1">
    <location>
        <begin position="48"/>
        <end position="67"/>
    </location>
</feature>
<feature type="transmembrane region" description="Helical" evidence="1">
    <location>
        <begin position="317"/>
        <end position="337"/>
    </location>
</feature>
<protein>
    <submittedName>
        <fullName evidence="2">Uncharacterized protein</fullName>
    </submittedName>
</protein>
<keyword evidence="1" id="KW-1133">Transmembrane helix</keyword>
<accession>A0ABU4AV32</accession>
<feature type="transmembrane region" description="Helical" evidence="1">
    <location>
        <begin position="292"/>
        <end position="310"/>
    </location>
</feature>
<feature type="transmembrane region" description="Helical" evidence="1">
    <location>
        <begin position="267"/>
        <end position="286"/>
    </location>
</feature>
<dbReference type="Proteomes" id="UP001185899">
    <property type="component" value="Unassembled WGS sequence"/>
</dbReference>
<gene>
    <name evidence="2" type="ORF">R3P95_05980</name>
</gene>
<feature type="transmembrane region" description="Helical" evidence="1">
    <location>
        <begin position="383"/>
        <end position="405"/>
    </location>
</feature>
<organism evidence="2 3">
    <name type="scientific">Rhodococcus cercidiphylli</name>
    <dbReference type="NCBI Taxonomy" id="489916"/>
    <lineage>
        <taxon>Bacteria</taxon>
        <taxon>Bacillati</taxon>
        <taxon>Actinomycetota</taxon>
        <taxon>Actinomycetes</taxon>
        <taxon>Mycobacteriales</taxon>
        <taxon>Nocardiaceae</taxon>
        <taxon>Rhodococcus</taxon>
    </lineage>
</organism>
<proteinExistence type="predicted"/>
<dbReference type="EMBL" id="JAWLKE010000002">
    <property type="protein sequence ID" value="MDV6230092.1"/>
    <property type="molecule type" value="Genomic_DNA"/>
</dbReference>